<dbReference type="Proteomes" id="UP000027661">
    <property type="component" value="Unassembled WGS sequence"/>
</dbReference>
<protein>
    <submittedName>
        <fullName evidence="2">Response regulator</fullName>
    </submittedName>
</protein>
<dbReference type="EMBL" id="JNHM01000143">
    <property type="protein sequence ID" value="KDS45507.1"/>
    <property type="molecule type" value="Genomic_DNA"/>
</dbReference>
<evidence type="ECO:0000256" key="1">
    <source>
        <dbReference type="SAM" id="Phobius"/>
    </source>
</evidence>
<sequence length="95" mass="10950">MVGNCSELGRFLTIISNALTGTAFIRTVNNKIMIGNTILPMFFIFFTQVLLLKTNEYKARKKFKNLQLVGLIKKKMVTILRHLFTKILKLNTRTD</sequence>
<feature type="transmembrane region" description="Helical" evidence="1">
    <location>
        <begin position="32"/>
        <end position="52"/>
    </location>
</feature>
<organism evidence="2 3">
    <name type="scientific">Phocaeicola vulgatus str. 3975 RP4</name>
    <dbReference type="NCBI Taxonomy" id="1339352"/>
    <lineage>
        <taxon>Bacteria</taxon>
        <taxon>Pseudomonadati</taxon>
        <taxon>Bacteroidota</taxon>
        <taxon>Bacteroidia</taxon>
        <taxon>Bacteroidales</taxon>
        <taxon>Bacteroidaceae</taxon>
        <taxon>Phocaeicola</taxon>
    </lineage>
</organism>
<gene>
    <name evidence="2" type="ORF">M099_3916</name>
</gene>
<proteinExistence type="predicted"/>
<accession>A0A069S7B7</accession>
<keyword evidence="1" id="KW-0812">Transmembrane</keyword>
<comment type="caution">
    <text evidence="2">The sequence shown here is derived from an EMBL/GenBank/DDBJ whole genome shotgun (WGS) entry which is preliminary data.</text>
</comment>
<evidence type="ECO:0000313" key="2">
    <source>
        <dbReference type="EMBL" id="KDS45507.1"/>
    </source>
</evidence>
<reference evidence="2 3" key="1">
    <citation type="submission" date="2014-04" db="EMBL/GenBank/DDBJ databases">
        <authorList>
            <person name="Sears C."/>
            <person name="Carroll K."/>
            <person name="Sack B.R."/>
            <person name="Qadri F."/>
            <person name="Myers L.L."/>
            <person name="Chung G.-T."/>
            <person name="Escheverria P."/>
            <person name="Fraser C.M."/>
            <person name="Sadzewicz L."/>
            <person name="Shefchek K.A."/>
            <person name="Tallon L."/>
            <person name="Das S.P."/>
            <person name="Daugherty S."/>
            <person name="Mongodin E.F."/>
        </authorList>
    </citation>
    <scope>NUCLEOTIDE SEQUENCE [LARGE SCALE GENOMIC DNA]</scope>
    <source>
        <strain evidence="2 3">3975 RP4</strain>
    </source>
</reference>
<dbReference type="AlphaFoldDB" id="A0A069S7B7"/>
<keyword evidence="1" id="KW-0472">Membrane</keyword>
<name>A0A069S7B7_PHOVU</name>
<evidence type="ECO:0000313" key="3">
    <source>
        <dbReference type="Proteomes" id="UP000027661"/>
    </source>
</evidence>
<keyword evidence="1" id="KW-1133">Transmembrane helix</keyword>